<dbReference type="STRING" id="1230097.A0A423XID9"/>
<comment type="subcellular location">
    <subcellularLocation>
        <location evidence="1 13">Endoplasmic reticulum membrane</location>
        <topology evidence="1 13">Single-pass type II membrane protein</topology>
    </subcellularLocation>
</comment>
<comment type="caution">
    <text evidence="18">The sequence shown here is derived from an EMBL/GenBank/DDBJ whole genome shotgun (WGS) entry which is preliminary data.</text>
</comment>
<sequence length="824" mass="92728">MATFRQLTFLVGFALSHFGAAQDEAILNAEIGRLNNDSLLWGPYRPNLYFGVRPRLPESLSASLLWSNLDVYGGPRDNLRFTCEQHQGMAGYGWDEYDTRNGGVQTIHDAGNGIDLTTSFVKVPGGGNGGSWAARIKGVPRSGIPDDVKTQVLLYVSQEGLGSELGVLPDSDGADNGFAHDVTLIGKSEQLGRFKLAVTEGTGEHPQDASDLDENRDFTKTVVQSLVVPPEFLWQGKSIALRQFSEHISAKVEQGLINKEAPPPVHHTYALPNRPGAGNAHLVQKIFEGSFEFDILFSSESAGKELTSEDLTREVRGTTESFGERFTSVFTPQAPFTADKYLKFGKSMFSNLIGGIGYFYGQHVTDRSYAPEYEEDDEGFWEAAAEARARKQQRLEGPYELFTSIPSRPFFPRGFLWDEGFHLLPIADWDIDLTLEIIKSWYNLMDDDGWIAREQILGDEARSKVPEEFQVQYPHYANPPTLFIVIDDFIARLRKVANGTASKRETLSTDASLGTANLDNPSVGLDYLRQLYPLLRRQLFWFKKTQSGDITSYDRDAYSSKEAYRWRGRTPRHILTSGLDDYPRPQPPHPAELHVDLISWVGLMTKSLINIAETIGLPEDVEEYKKILDAIEHNIDDLHWSEKEGCYCDATIDDYEENELVCHKGYISLFPFLTGLLKPDSPKLGKLLDLIGDEEELWSPHGIRSLSKKSEFYGTDENYWRSPVWINLNYMAVTQLYADHLLKNVATQSGPHQAKATDLYSRLRKNLVDTVYKSWAETGFAWEQYNPETGAGQRTQHFTGWTSLVVKIMAMPDLDGSGHVRDEL</sequence>
<name>A0A423XID9_9PEZI</name>
<evidence type="ECO:0000259" key="16">
    <source>
        <dbReference type="Pfam" id="PF03200"/>
    </source>
</evidence>
<dbReference type="FunFam" id="2.70.98.110:FF:000003">
    <property type="entry name" value="Probable mannosyl-oligosaccharide glucosidase"/>
    <property type="match status" value="1"/>
</dbReference>
<dbReference type="EC" id="3.2.1.106" evidence="11 13"/>
<feature type="signal peptide" evidence="15">
    <location>
        <begin position="1"/>
        <end position="21"/>
    </location>
</feature>
<evidence type="ECO:0000256" key="3">
    <source>
        <dbReference type="ARBA" id="ARBA00022692"/>
    </source>
</evidence>
<keyword evidence="4 13" id="KW-0378">Hydrolase</keyword>
<evidence type="ECO:0000256" key="9">
    <source>
        <dbReference type="ARBA" id="ARBA00023180"/>
    </source>
</evidence>
<accession>A0A423XID9</accession>
<dbReference type="PANTHER" id="PTHR10412">
    <property type="entry name" value="MANNOSYL-OLIGOSACCHARIDE GLUCOSIDASE"/>
    <property type="match status" value="1"/>
</dbReference>
<evidence type="ECO:0000256" key="12">
    <source>
        <dbReference type="ARBA" id="ARBA00052431"/>
    </source>
</evidence>
<dbReference type="Gene3D" id="2.70.98.110">
    <property type="entry name" value="Glycosyl hydrolase family 63, N-terminal domain"/>
    <property type="match status" value="1"/>
</dbReference>
<evidence type="ECO:0000256" key="6">
    <source>
        <dbReference type="ARBA" id="ARBA00022968"/>
    </source>
</evidence>
<dbReference type="InterPro" id="IPR031335">
    <property type="entry name" value="Glyco_hydro_63_C"/>
</dbReference>
<comment type="pathway">
    <text evidence="14">Glycan metabolism; N-glycan degradation.</text>
</comment>
<evidence type="ECO:0000256" key="11">
    <source>
        <dbReference type="ARBA" id="ARBA00038888"/>
    </source>
</evidence>
<dbReference type="GO" id="GO:0009311">
    <property type="term" value="P:oligosaccharide metabolic process"/>
    <property type="evidence" value="ECO:0007669"/>
    <property type="project" value="UniProtKB-UniRule"/>
</dbReference>
<comment type="catalytic activity">
    <reaction evidence="12 13">
        <text>N(4)-(alpha-D-Glc-(1-&gt;2)-alpha-D-Glc-(1-&gt;3)-alpha-D-Glc-(1-&gt;3)-alpha-D-Man-(1-&gt;2)-alpha-D-Man-(1-&gt;2)-alpha-D-Man-(1-&gt;3)-[alpha-D-Man-(1-&gt;2)-alpha-D-Man-(1-&gt;3)-[alpha-D-Man-(1-&gt;2)-alpha-D-Man-(1-&gt;6)]-alpha-D-Man-(1-&gt;6)]-beta-D-Man-(1-&gt;4)-beta-D-GlcNAc-(1-&gt;4)-beta-D-GlcNAc)-L-asparaginyl-[protein] + H2O = N(4)-(alpha-D-Glc-(1-&gt;3)-alpha-D-Glc-(1-&gt;3)-alpha-D-Man-(1-&gt;2)-alpha-D-Man-(1-&gt;2)-alpha-D-Man-(1-&gt;3)-[alpha-D-Man-(1-&gt;2)-alpha-D-Man-(1-&gt;3)-[alpha-D-Man-(1-&gt;2)-alpha-D-Man-(1-&gt;6)]-alpha-D-Man-(1-&gt;6)]-beta-D-Man-(1-&gt;4)-beta-D-GlcNAc-(1-&gt;4)-beta-D-GlcNAc)-L-asparaginyl-[protein] + beta-D-glucose</text>
        <dbReference type="Rhea" id="RHEA:55988"/>
        <dbReference type="Rhea" id="RHEA-COMP:12806"/>
        <dbReference type="Rhea" id="RHEA-COMP:14355"/>
        <dbReference type="ChEBI" id="CHEBI:15377"/>
        <dbReference type="ChEBI" id="CHEBI:15903"/>
        <dbReference type="ChEBI" id="CHEBI:59082"/>
        <dbReference type="ChEBI" id="CHEBI:132537"/>
        <dbReference type="EC" id="3.2.1.106"/>
    </reaction>
</comment>
<dbReference type="GO" id="GO:0004573">
    <property type="term" value="F:Glc3Man9GlcNAc2 oligosaccharide glucosidase activity"/>
    <property type="evidence" value="ECO:0007669"/>
    <property type="project" value="UniProtKB-UniRule"/>
</dbReference>
<evidence type="ECO:0000259" key="17">
    <source>
        <dbReference type="Pfam" id="PF16923"/>
    </source>
</evidence>
<evidence type="ECO:0000256" key="14">
    <source>
        <dbReference type="RuleBase" id="RU369107"/>
    </source>
</evidence>
<comment type="similarity">
    <text evidence="2 13">Belongs to the glycosyl hydrolase 63 family.</text>
</comment>
<dbReference type="OrthoDB" id="410058at2759"/>
<gene>
    <name evidence="18" type="ORF">VPNG_02539</name>
</gene>
<dbReference type="InterPro" id="IPR012341">
    <property type="entry name" value="6hp_glycosidase-like_sf"/>
</dbReference>
<keyword evidence="10 13" id="KW-0326">Glycosidase</keyword>
<dbReference type="SUPFAM" id="SSF48208">
    <property type="entry name" value="Six-hairpin glycosidases"/>
    <property type="match status" value="1"/>
</dbReference>
<evidence type="ECO:0000256" key="13">
    <source>
        <dbReference type="RuleBase" id="RU368089"/>
    </source>
</evidence>
<dbReference type="InterPro" id="IPR038518">
    <property type="entry name" value="Glyco_hydro_63N_sf"/>
</dbReference>
<evidence type="ECO:0000256" key="2">
    <source>
        <dbReference type="ARBA" id="ARBA00010833"/>
    </source>
</evidence>
<proteinExistence type="inferred from homology"/>
<dbReference type="Gene3D" id="1.50.10.10">
    <property type="match status" value="1"/>
</dbReference>
<keyword evidence="6" id="KW-0735">Signal-anchor</keyword>
<evidence type="ECO:0000256" key="10">
    <source>
        <dbReference type="ARBA" id="ARBA00023295"/>
    </source>
</evidence>
<dbReference type="Pfam" id="PF03200">
    <property type="entry name" value="Glyco_hydro_63"/>
    <property type="match status" value="1"/>
</dbReference>
<dbReference type="InterPro" id="IPR008928">
    <property type="entry name" value="6-hairpin_glycosidase_sf"/>
</dbReference>
<evidence type="ECO:0000256" key="7">
    <source>
        <dbReference type="ARBA" id="ARBA00022989"/>
    </source>
</evidence>
<feature type="domain" description="Glycosyl hydrolase family 63 C-terminal" evidence="16">
    <location>
        <begin position="307"/>
        <end position="811"/>
    </location>
</feature>
<evidence type="ECO:0000256" key="5">
    <source>
        <dbReference type="ARBA" id="ARBA00022824"/>
    </source>
</evidence>
<evidence type="ECO:0000256" key="1">
    <source>
        <dbReference type="ARBA" id="ARBA00004648"/>
    </source>
</evidence>
<keyword evidence="9 14" id="KW-0325">Glycoprotein</keyword>
<keyword evidence="8" id="KW-0472">Membrane</keyword>
<evidence type="ECO:0000256" key="15">
    <source>
        <dbReference type="SAM" id="SignalP"/>
    </source>
</evidence>
<dbReference type="Proteomes" id="UP000285146">
    <property type="component" value="Unassembled WGS sequence"/>
</dbReference>
<dbReference type="PANTHER" id="PTHR10412:SF11">
    <property type="entry name" value="MANNOSYL-OLIGOSACCHARIDE GLUCOSIDASE"/>
    <property type="match status" value="1"/>
</dbReference>
<dbReference type="GO" id="GO:0006487">
    <property type="term" value="P:protein N-linked glycosylation"/>
    <property type="evidence" value="ECO:0007669"/>
    <property type="project" value="UniProtKB-UniRule"/>
</dbReference>
<dbReference type="FunCoup" id="A0A423XID9">
    <property type="interactions" value="550"/>
</dbReference>
<reference evidence="18 19" key="1">
    <citation type="submission" date="2015-09" db="EMBL/GenBank/DDBJ databases">
        <title>Host preference determinants of Valsa canker pathogens revealed by comparative genomics.</title>
        <authorList>
            <person name="Yin Z."/>
            <person name="Huang L."/>
        </authorList>
    </citation>
    <scope>NUCLEOTIDE SEQUENCE [LARGE SCALE GENOMIC DNA]</scope>
    <source>
        <strain evidence="18 19">SXYLt</strain>
    </source>
</reference>
<evidence type="ECO:0000256" key="4">
    <source>
        <dbReference type="ARBA" id="ARBA00022801"/>
    </source>
</evidence>
<dbReference type="InterPro" id="IPR004888">
    <property type="entry name" value="Glycoside_hydrolase_63"/>
</dbReference>
<dbReference type="InParanoid" id="A0A423XID9"/>
<evidence type="ECO:0000313" key="19">
    <source>
        <dbReference type="Proteomes" id="UP000285146"/>
    </source>
</evidence>
<feature type="domain" description="Glycosyl hydrolase family 63 N-terminal" evidence="17">
    <location>
        <begin position="38"/>
        <end position="264"/>
    </location>
</feature>
<keyword evidence="19" id="KW-1185">Reference proteome</keyword>
<keyword evidence="7" id="KW-1133">Transmembrane helix</keyword>
<keyword evidence="3" id="KW-0812">Transmembrane</keyword>
<keyword evidence="15" id="KW-0732">Signal</keyword>
<dbReference type="AlphaFoldDB" id="A0A423XID9"/>
<organism evidence="18 19">
    <name type="scientific">Cytospora leucostoma</name>
    <dbReference type="NCBI Taxonomy" id="1230097"/>
    <lineage>
        <taxon>Eukaryota</taxon>
        <taxon>Fungi</taxon>
        <taxon>Dikarya</taxon>
        <taxon>Ascomycota</taxon>
        <taxon>Pezizomycotina</taxon>
        <taxon>Sordariomycetes</taxon>
        <taxon>Sordariomycetidae</taxon>
        <taxon>Diaporthales</taxon>
        <taxon>Cytosporaceae</taxon>
        <taxon>Cytospora</taxon>
    </lineage>
</organism>
<keyword evidence="5 13" id="KW-0256">Endoplasmic reticulum</keyword>
<dbReference type="EMBL" id="LKEB01000007">
    <property type="protein sequence ID" value="ROW15899.1"/>
    <property type="molecule type" value="Genomic_DNA"/>
</dbReference>
<evidence type="ECO:0000313" key="18">
    <source>
        <dbReference type="EMBL" id="ROW15899.1"/>
    </source>
</evidence>
<dbReference type="FunFam" id="1.50.10.10:FF:000027">
    <property type="entry name" value="Probable mannosyl-oligosaccharide glucosidase"/>
    <property type="match status" value="1"/>
</dbReference>
<comment type="function">
    <text evidence="13">Cleaves the distal alpha 1,2-linked glucose residue from the Glc(3)Man(9)GlcNAc(2) oligosaccharide precursor.</text>
</comment>
<dbReference type="InterPro" id="IPR031631">
    <property type="entry name" value="Glyco_hydro_63N"/>
</dbReference>
<evidence type="ECO:0000256" key="8">
    <source>
        <dbReference type="ARBA" id="ARBA00023136"/>
    </source>
</evidence>
<dbReference type="Pfam" id="PF16923">
    <property type="entry name" value="Glyco_hydro_63N"/>
    <property type="match status" value="1"/>
</dbReference>
<protein>
    <recommendedName>
        <fullName evidence="11 13">Mannosyl-oligosaccharide glucosidase</fullName>
        <ecNumber evidence="11 13">3.2.1.106</ecNumber>
    </recommendedName>
    <alternativeName>
        <fullName evidence="14">Glucosidase I</fullName>
    </alternativeName>
</protein>
<feature type="chain" id="PRO_5019350530" description="Mannosyl-oligosaccharide glucosidase" evidence="15">
    <location>
        <begin position="22"/>
        <end position="824"/>
    </location>
</feature>
<dbReference type="GO" id="GO:0005789">
    <property type="term" value="C:endoplasmic reticulum membrane"/>
    <property type="evidence" value="ECO:0007669"/>
    <property type="project" value="UniProtKB-SubCell"/>
</dbReference>